<evidence type="ECO:0000313" key="5">
    <source>
        <dbReference type="Proteomes" id="UP000199118"/>
    </source>
</evidence>
<evidence type="ECO:0000256" key="2">
    <source>
        <dbReference type="ARBA" id="ARBA00060888"/>
    </source>
</evidence>
<dbReference type="SMART" id="SM00881">
    <property type="entry name" value="CoA_binding"/>
    <property type="match status" value="1"/>
</dbReference>
<evidence type="ECO:0000259" key="3">
    <source>
        <dbReference type="SMART" id="SM00881"/>
    </source>
</evidence>
<dbReference type="InterPro" id="IPR043938">
    <property type="entry name" value="Ligase_CoA_dom"/>
</dbReference>
<dbReference type="InterPro" id="IPR036291">
    <property type="entry name" value="NAD(P)-bd_dom_sf"/>
</dbReference>
<organism evidence="4 5">
    <name type="scientific">Albimonas donghaensis</name>
    <dbReference type="NCBI Taxonomy" id="356660"/>
    <lineage>
        <taxon>Bacteria</taxon>
        <taxon>Pseudomonadati</taxon>
        <taxon>Pseudomonadota</taxon>
        <taxon>Alphaproteobacteria</taxon>
        <taxon>Rhodobacterales</taxon>
        <taxon>Paracoccaceae</taxon>
        <taxon>Albimonas</taxon>
    </lineage>
</organism>
<dbReference type="SUPFAM" id="SSF51735">
    <property type="entry name" value="NAD(P)-binding Rossmann-fold domains"/>
    <property type="match status" value="1"/>
</dbReference>
<dbReference type="SUPFAM" id="SSF56059">
    <property type="entry name" value="Glutathione synthetase ATP-binding domain-like"/>
    <property type="match status" value="1"/>
</dbReference>
<dbReference type="GO" id="GO:0043758">
    <property type="term" value="F:acetate-CoA ligase (ADP-forming) activity"/>
    <property type="evidence" value="ECO:0007669"/>
    <property type="project" value="InterPro"/>
</dbReference>
<evidence type="ECO:0000256" key="1">
    <source>
        <dbReference type="ARBA" id="ARBA00022532"/>
    </source>
</evidence>
<accession>A0A1H3BJT2</accession>
<protein>
    <submittedName>
        <fullName evidence="4">Acyl-CoA synthetase (NDP forming)</fullName>
    </submittedName>
</protein>
<dbReference type="PANTHER" id="PTHR42793">
    <property type="entry name" value="COA BINDING DOMAIN CONTAINING PROTEIN"/>
    <property type="match status" value="1"/>
</dbReference>
<dbReference type="AlphaFoldDB" id="A0A1H3BJT2"/>
<comment type="similarity">
    <text evidence="2">In the N-terminal section; belongs to the acetate CoA ligase alpha subunit family.</text>
</comment>
<evidence type="ECO:0000313" key="4">
    <source>
        <dbReference type="EMBL" id="SDX42212.1"/>
    </source>
</evidence>
<dbReference type="Gene3D" id="3.40.50.720">
    <property type="entry name" value="NAD(P)-binding Rossmann-like Domain"/>
    <property type="match status" value="1"/>
</dbReference>
<dbReference type="STRING" id="356660.SAMN05444336_10556"/>
<dbReference type="Pfam" id="PF13380">
    <property type="entry name" value="CoA_binding_2"/>
    <property type="match status" value="1"/>
</dbReference>
<reference evidence="4 5" key="1">
    <citation type="submission" date="2016-10" db="EMBL/GenBank/DDBJ databases">
        <authorList>
            <person name="de Groot N.N."/>
        </authorList>
    </citation>
    <scope>NUCLEOTIDE SEQUENCE [LARGE SCALE GENOMIC DNA]</scope>
    <source>
        <strain evidence="4 5">DSM 17890</strain>
    </source>
</reference>
<dbReference type="InterPro" id="IPR016102">
    <property type="entry name" value="Succinyl-CoA_synth-like"/>
</dbReference>
<proteinExistence type="inferred from homology"/>
<dbReference type="Gene3D" id="3.40.50.261">
    <property type="entry name" value="Succinyl-CoA synthetase domains"/>
    <property type="match status" value="2"/>
</dbReference>
<dbReference type="Pfam" id="PF19045">
    <property type="entry name" value="Ligase_CoA_2"/>
    <property type="match status" value="1"/>
</dbReference>
<dbReference type="Gene3D" id="3.30.1490.20">
    <property type="entry name" value="ATP-grasp fold, A domain"/>
    <property type="match status" value="1"/>
</dbReference>
<dbReference type="PANTHER" id="PTHR42793:SF1">
    <property type="entry name" value="PEPTIDYL-LYSINE N-ACETYLTRANSFERASE PATZ"/>
    <property type="match status" value="1"/>
</dbReference>
<dbReference type="Pfam" id="PF13549">
    <property type="entry name" value="ATP-grasp_5"/>
    <property type="match status" value="1"/>
</dbReference>
<dbReference type="Gene3D" id="3.30.470.20">
    <property type="entry name" value="ATP-grasp fold, B domain"/>
    <property type="match status" value="1"/>
</dbReference>
<dbReference type="Pfam" id="PF13607">
    <property type="entry name" value="Succ_CoA_lig"/>
    <property type="match status" value="1"/>
</dbReference>
<dbReference type="Proteomes" id="UP000199118">
    <property type="component" value="Unassembled WGS sequence"/>
</dbReference>
<dbReference type="GO" id="GO:0006099">
    <property type="term" value="P:tricarboxylic acid cycle"/>
    <property type="evidence" value="ECO:0007669"/>
    <property type="project" value="UniProtKB-KW"/>
</dbReference>
<dbReference type="SUPFAM" id="SSF52210">
    <property type="entry name" value="Succinyl-CoA synthetase domains"/>
    <property type="match status" value="2"/>
</dbReference>
<dbReference type="InterPro" id="IPR003781">
    <property type="entry name" value="CoA-bd"/>
</dbReference>
<sequence length="717" mass="74733">MNQMTPAPKPDLRALFDPKSIAVIGASNDTTKIPGMTLESLLKHGVDVPVCPVHPKLEEVQGLKAYPTVEAAAQAMGAAPELAIIVIPARAVPDMLESCAQVGVRAAIIITSGFAEEQGEEGAALQARVVEIIARHGLAVLGPNAQGYANFARALCCTFSPAVRLATDPLIPEWCEDGGRISVVAQSGALGFSLYDTGRLKELPYRFVVTTGNEAGVSAFDVVDHLLDEGGTQVFVMFLEGIRDAARFREVAERALRAGKPLVVAKVGMSAAAERSAASHTGALAGSWRANKAMFDAYGVTLVESHEELIDVAAAFMVNRHRLPKGRGIGIPTSSGGAGGWTADGCAAAGLEVPELEPEARARIDKFLPPYGSSINPVDGTAQAIGLIGNSELTRLTALSERVHGIVGVTSAINAAAFLKEGENFPRVGLGLEKPICYWSYTRPSRETYALFAKSGWALSTNLRHSTRAMAAMCAYAEAKERFRPPLPADAPPAPGEIETMTEREAKAWLHGSGVGGAPGGLATSAGEAATLAAALGRPAALKIQSPDIPHKTEAGGVALGVGPEAAAAEFDAMLARVKSRAPDAAIEGVLVEPMAPAGAQMLLGITRDPLFGPMLLVGAGGIYAEVLDDVALSPLLDDEAAALRLLQGLKTWPLLDGARGQAKADVPALVTLMLALCRFVSDNAARIEDIDLNPVVAHEMGQGVSVLDALVLRRAG</sequence>
<gene>
    <name evidence="4" type="ORF">SAMN05444336_10556</name>
</gene>
<dbReference type="FunFam" id="3.30.1490.20:FF:000020">
    <property type="entry name" value="Protein lysine acetyltransferase"/>
    <property type="match status" value="1"/>
</dbReference>
<dbReference type="GO" id="GO:0005524">
    <property type="term" value="F:ATP binding"/>
    <property type="evidence" value="ECO:0007669"/>
    <property type="project" value="InterPro"/>
</dbReference>
<keyword evidence="5" id="KW-1185">Reference proteome</keyword>
<dbReference type="EMBL" id="FNMZ01000005">
    <property type="protein sequence ID" value="SDX42212.1"/>
    <property type="molecule type" value="Genomic_DNA"/>
</dbReference>
<dbReference type="InterPro" id="IPR013815">
    <property type="entry name" value="ATP_grasp_subdomain_1"/>
</dbReference>
<keyword evidence="1" id="KW-0816">Tricarboxylic acid cycle</keyword>
<name>A0A1H3BJT2_9RHOB</name>
<dbReference type="InterPro" id="IPR032875">
    <property type="entry name" value="Succ_CoA_lig_flav_dom"/>
</dbReference>
<feature type="domain" description="CoA-binding" evidence="3">
    <location>
        <begin position="15"/>
        <end position="114"/>
    </location>
</feature>